<dbReference type="Proteomes" id="UP001596098">
    <property type="component" value="Unassembled WGS sequence"/>
</dbReference>
<organism evidence="3 4">
    <name type="scientific">Nocardioides yefusunii</name>
    <dbReference type="NCBI Taxonomy" id="2500546"/>
    <lineage>
        <taxon>Bacteria</taxon>
        <taxon>Bacillati</taxon>
        <taxon>Actinomycetota</taxon>
        <taxon>Actinomycetes</taxon>
        <taxon>Propionibacteriales</taxon>
        <taxon>Nocardioidaceae</taxon>
        <taxon>Nocardioides</taxon>
    </lineage>
</organism>
<dbReference type="CDD" id="cd01836">
    <property type="entry name" value="FeeA_FeeB_like"/>
    <property type="match status" value="1"/>
</dbReference>
<dbReference type="InterPro" id="IPR013830">
    <property type="entry name" value="SGNH_hydro"/>
</dbReference>
<proteinExistence type="predicted"/>
<dbReference type="Pfam" id="PF13472">
    <property type="entry name" value="Lipase_GDSL_2"/>
    <property type="match status" value="1"/>
</dbReference>
<gene>
    <name evidence="3" type="ORF">ACFPWU_03315</name>
</gene>
<evidence type="ECO:0000313" key="3">
    <source>
        <dbReference type="EMBL" id="MFC6152694.1"/>
    </source>
</evidence>
<feature type="domain" description="SGNH hydrolase-type esterase" evidence="2">
    <location>
        <begin position="70"/>
        <end position="247"/>
    </location>
</feature>
<keyword evidence="3" id="KW-0378">Hydrolase</keyword>
<dbReference type="PANTHER" id="PTHR30383:SF5">
    <property type="entry name" value="SGNH HYDROLASE-TYPE ESTERASE DOMAIN-CONTAINING PROTEIN"/>
    <property type="match status" value="1"/>
</dbReference>
<dbReference type="GO" id="GO:0016787">
    <property type="term" value="F:hydrolase activity"/>
    <property type="evidence" value="ECO:0007669"/>
    <property type="project" value="UniProtKB-KW"/>
</dbReference>
<feature type="region of interest" description="Disordered" evidence="1">
    <location>
        <begin position="286"/>
        <end position="332"/>
    </location>
</feature>
<evidence type="ECO:0000259" key="2">
    <source>
        <dbReference type="Pfam" id="PF13472"/>
    </source>
</evidence>
<comment type="caution">
    <text evidence="3">The sequence shown here is derived from an EMBL/GenBank/DDBJ whole genome shotgun (WGS) entry which is preliminary data.</text>
</comment>
<feature type="compositionally biased region" description="Basic and acidic residues" evidence="1">
    <location>
        <begin position="305"/>
        <end position="323"/>
    </location>
</feature>
<reference evidence="4" key="1">
    <citation type="journal article" date="2019" name="Int. J. Syst. Evol. Microbiol.">
        <title>The Global Catalogue of Microorganisms (GCM) 10K type strain sequencing project: providing services to taxonomists for standard genome sequencing and annotation.</title>
        <authorList>
            <consortium name="The Broad Institute Genomics Platform"/>
            <consortium name="The Broad Institute Genome Sequencing Center for Infectious Disease"/>
            <person name="Wu L."/>
            <person name="Ma J."/>
        </authorList>
    </citation>
    <scope>NUCLEOTIDE SEQUENCE [LARGE SCALE GENOMIC DNA]</scope>
    <source>
        <strain evidence="4">DFY28</strain>
    </source>
</reference>
<name>A0ABW1QVX7_9ACTN</name>
<evidence type="ECO:0000256" key="1">
    <source>
        <dbReference type="SAM" id="MobiDB-lite"/>
    </source>
</evidence>
<keyword evidence="4" id="KW-1185">Reference proteome</keyword>
<dbReference type="RefSeq" id="WP_164878637.1">
    <property type="nucleotide sequence ID" value="NZ_JBHSQI010000002.1"/>
</dbReference>
<dbReference type="SUPFAM" id="SSF52266">
    <property type="entry name" value="SGNH hydrolase"/>
    <property type="match status" value="1"/>
</dbReference>
<dbReference type="PANTHER" id="PTHR30383">
    <property type="entry name" value="THIOESTERASE 1/PROTEASE 1/LYSOPHOSPHOLIPASE L1"/>
    <property type="match status" value="1"/>
</dbReference>
<protein>
    <submittedName>
        <fullName evidence="3">SGNH/GDSL hydrolase family protein</fullName>
    </submittedName>
</protein>
<dbReference type="InterPro" id="IPR036514">
    <property type="entry name" value="SGNH_hydro_sf"/>
</dbReference>
<sequence length="332" mass="34776">MSRADAARRLASAAGRGGRAATVAGAALYGVLAAEAVAARKKIGRATKPVMDSTGWYGRGRPGPALQVALLGDSSACGYGVDRIEHTPGAYLASGLAVEADRRVHMRQLCVVGDRSSDLWAQVDRTLAMPTDLAVILVGSNDVTHLVKASRAAAQLGEAVRRLREADIEVIVGTCPDLGTIRPLLPPLRQVARHLSRKLAAAQMMATLDEGGHTVSLGDVIGPEFYTNPAELFGDDEFHPSPEGYKACADVLLPTSLAALGLLDDDAPLAGHDRVKALTDAALEAADHPGTALDPVRPGTGRSGRYVEIRQRAPKQTPDHAESPEATDSPDA</sequence>
<evidence type="ECO:0000313" key="4">
    <source>
        <dbReference type="Proteomes" id="UP001596098"/>
    </source>
</evidence>
<dbReference type="InterPro" id="IPR051532">
    <property type="entry name" value="Ester_Hydrolysis_Enzymes"/>
</dbReference>
<dbReference type="Gene3D" id="3.40.50.1110">
    <property type="entry name" value="SGNH hydrolase"/>
    <property type="match status" value="1"/>
</dbReference>
<dbReference type="EMBL" id="JBHSQI010000002">
    <property type="protein sequence ID" value="MFC6152694.1"/>
    <property type="molecule type" value="Genomic_DNA"/>
</dbReference>
<accession>A0ABW1QVX7</accession>